<dbReference type="Pfam" id="PF13426">
    <property type="entry name" value="PAS_9"/>
    <property type="match status" value="1"/>
</dbReference>
<sequence>MIEKIRESVEKFLNDKESVLINSGDFEGRDKEYAELLNSLMEEIKNIESLREKESKEAEKLQKRADAFLKYNPQGITVLAADKHRLDLNKEYQKIWRGSYDELMAKKLYDFNITITGGDDFYASYETKRNAVSDLEIKWPDGEISYLRLFQTPILDDDGEIDVNYYIYQDLTEQTEKMNDIRKLEEQSNAIVQENPMPILLWNKDMSVRKSNRAFIELTGFSEQEAENLTIGDFRYIKQEGKSIAQTIETKKASHGEAIIEFPAGTKVVERYNIPLLDENGIVDSVLTVYNDITLLREEIDNSKKLQKRAEAFLKDNPQAITVLASDKHRLDLNKEYEKAWRGSYEELMAKKLYDFDITVTGGDDFYASYNTKRKAVSDLEIKWSDGDISYLRLFQTPILDDKGDIDVNYYIYQDLTEQTKELKEIQKLQKRAETFLKDNPQAITMLAPDKHRLDLNKEYERAWHGSYNELMAKKLYDFDIEVTGDDFYASYETKKRAVSDLEIRWPDNTKSYLRLFQTPILDDEGEIDVNYYIYQDRTAEVSQSIYMDQEVANIAADLEAIAAGKPEDIKLNVGEADRYTKEIREQFVEISSSIKVVYDTLTDLINDIDTLAVAGQDGNLNERSDSTKYEGIYSGLVENLNSLMQGIATPIHEAMALSGHYAKGDFTARFSDDITVRGDFERFKHELNNVGENISESLGVANDVTKQIVINSGEISRGTDEVGKAAEEVAHTSQKAADLTRKLLENIEDINRQIADLSASNEEIASTSQEVFNAANHVVDIGREAQNLGNDANRKMGNVEKIANESVTDINELTEKIKEVSNVVKLINDITGQINLLALNAAIEAARAGEHGRGFAVVAGEVKNLAGEARAAADSIGSVVSMVQTSSEKTAKAITSANNEIVDGVESVTKTIGALNTIISNAGQVSTDIGEITRAIEDQANISNNVVRSADMGTEQTKEVQKEAEELAALAEEASASVEEIGSAIHEVSELANKLEAANSKFKC</sequence>
<dbReference type="SMART" id="SM00283">
    <property type="entry name" value="MA"/>
    <property type="match status" value="1"/>
</dbReference>
<gene>
    <name evidence="7" type="ORF">L6E24_13535</name>
</gene>
<reference evidence="7" key="1">
    <citation type="submission" date="2022-04" db="EMBL/GenBank/DDBJ databases">
        <title>Complete genome of Methanoplanus endosymbiosus DSM 3599.</title>
        <authorList>
            <person name="Chen S.-C."/>
            <person name="You Y.-T."/>
            <person name="Zhou Y.-Z."/>
            <person name="Lai M.-C."/>
        </authorList>
    </citation>
    <scope>NUCLEOTIDE SEQUENCE</scope>
    <source>
        <strain evidence="7">DSM 3599</strain>
    </source>
</reference>
<dbReference type="InterPro" id="IPR004089">
    <property type="entry name" value="MCPsignal_dom"/>
</dbReference>
<keyword evidence="8" id="KW-1185">Reference proteome</keyword>
<dbReference type="AlphaFoldDB" id="A0A9E7PN37"/>
<dbReference type="InterPro" id="IPR003660">
    <property type="entry name" value="HAMP_dom"/>
</dbReference>
<dbReference type="KEGG" id="mend:L6E24_13535"/>
<dbReference type="InterPro" id="IPR000014">
    <property type="entry name" value="PAS"/>
</dbReference>
<dbReference type="GO" id="GO:0007165">
    <property type="term" value="P:signal transduction"/>
    <property type="evidence" value="ECO:0007669"/>
    <property type="project" value="UniProtKB-KW"/>
</dbReference>
<proteinExistence type="inferred from homology"/>
<dbReference type="PANTHER" id="PTHR32089:SF112">
    <property type="entry name" value="LYSOZYME-LIKE PROTEIN-RELATED"/>
    <property type="match status" value="1"/>
</dbReference>
<dbReference type="GO" id="GO:0016020">
    <property type="term" value="C:membrane"/>
    <property type="evidence" value="ECO:0007669"/>
    <property type="project" value="InterPro"/>
</dbReference>
<dbReference type="PROSITE" id="PS50111">
    <property type="entry name" value="CHEMOTAXIS_TRANSDUC_2"/>
    <property type="match status" value="1"/>
</dbReference>
<dbReference type="Pfam" id="PF18947">
    <property type="entry name" value="HAMP_2"/>
    <property type="match status" value="1"/>
</dbReference>
<dbReference type="GeneID" id="74308745"/>
<dbReference type="Pfam" id="PF00015">
    <property type="entry name" value="MCPsignal"/>
    <property type="match status" value="1"/>
</dbReference>
<evidence type="ECO:0000256" key="1">
    <source>
        <dbReference type="ARBA" id="ARBA00023224"/>
    </source>
</evidence>
<dbReference type="SUPFAM" id="SSF58104">
    <property type="entry name" value="Methyl-accepting chemotaxis protein (MCP) signaling domain"/>
    <property type="match status" value="1"/>
</dbReference>
<evidence type="ECO:0000256" key="4">
    <source>
        <dbReference type="SAM" id="Coils"/>
    </source>
</evidence>
<dbReference type="InterPro" id="IPR035965">
    <property type="entry name" value="PAS-like_dom_sf"/>
</dbReference>
<dbReference type="Gene3D" id="1.10.287.950">
    <property type="entry name" value="Methyl-accepting chemotaxis protein"/>
    <property type="match status" value="1"/>
</dbReference>
<dbReference type="Proteomes" id="UP001060368">
    <property type="component" value="Chromosome"/>
</dbReference>
<evidence type="ECO:0000256" key="2">
    <source>
        <dbReference type="ARBA" id="ARBA00029447"/>
    </source>
</evidence>
<protein>
    <submittedName>
        <fullName evidence="7">Methyl-accepting chemotaxis protein</fullName>
    </submittedName>
</protein>
<dbReference type="CDD" id="cd11386">
    <property type="entry name" value="MCP_signal"/>
    <property type="match status" value="1"/>
</dbReference>
<name>A0A9E7PN37_9EURY</name>
<feature type="coiled-coil region" evidence="4">
    <location>
        <begin position="33"/>
        <end position="64"/>
    </location>
</feature>
<organism evidence="7 8">
    <name type="scientific">Methanoplanus endosymbiosus</name>
    <dbReference type="NCBI Taxonomy" id="33865"/>
    <lineage>
        <taxon>Archaea</taxon>
        <taxon>Methanobacteriati</taxon>
        <taxon>Methanobacteriota</taxon>
        <taxon>Stenosarchaea group</taxon>
        <taxon>Methanomicrobia</taxon>
        <taxon>Methanomicrobiales</taxon>
        <taxon>Methanomicrobiaceae</taxon>
        <taxon>Methanoplanus</taxon>
    </lineage>
</organism>
<feature type="coiled-coil region" evidence="4">
    <location>
        <begin position="741"/>
        <end position="768"/>
    </location>
</feature>
<dbReference type="SUPFAM" id="SSF55785">
    <property type="entry name" value="PYP-like sensor domain (PAS domain)"/>
    <property type="match status" value="4"/>
</dbReference>
<accession>A0A9E7PN37</accession>
<comment type="similarity">
    <text evidence="2">Belongs to the methyl-accepting chemotaxis (MCP) protein family.</text>
</comment>
<evidence type="ECO:0000313" key="8">
    <source>
        <dbReference type="Proteomes" id="UP001060368"/>
    </source>
</evidence>
<dbReference type="PANTHER" id="PTHR32089">
    <property type="entry name" value="METHYL-ACCEPTING CHEMOTAXIS PROTEIN MCPB"/>
    <property type="match status" value="1"/>
</dbReference>
<evidence type="ECO:0000256" key="3">
    <source>
        <dbReference type="PROSITE-ProRule" id="PRU00284"/>
    </source>
</evidence>
<evidence type="ECO:0000259" key="6">
    <source>
        <dbReference type="PROSITE" id="PS50113"/>
    </source>
</evidence>
<dbReference type="EMBL" id="CP096115">
    <property type="protein sequence ID" value="UUX92342.1"/>
    <property type="molecule type" value="Genomic_DNA"/>
</dbReference>
<dbReference type="GO" id="GO:0004888">
    <property type="term" value="F:transmembrane signaling receptor activity"/>
    <property type="evidence" value="ECO:0007669"/>
    <property type="project" value="InterPro"/>
</dbReference>
<evidence type="ECO:0000313" key="7">
    <source>
        <dbReference type="EMBL" id="UUX92342.1"/>
    </source>
</evidence>
<dbReference type="PROSITE" id="PS50113">
    <property type="entry name" value="PAC"/>
    <property type="match status" value="2"/>
</dbReference>
<dbReference type="RefSeq" id="WP_257742492.1">
    <property type="nucleotide sequence ID" value="NZ_CP096115.1"/>
</dbReference>
<feature type="domain" description="Methyl-accepting transducer" evidence="5">
    <location>
        <begin position="719"/>
        <end position="983"/>
    </location>
</feature>
<feature type="domain" description="PAC" evidence="6">
    <location>
        <begin position="131"/>
        <end position="183"/>
    </location>
</feature>
<evidence type="ECO:0000259" key="5">
    <source>
        <dbReference type="PROSITE" id="PS50111"/>
    </source>
</evidence>
<dbReference type="GO" id="GO:0006935">
    <property type="term" value="P:chemotaxis"/>
    <property type="evidence" value="ECO:0007669"/>
    <property type="project" value="InterPro"/>
</dbReference>
<dbReference type="InterPro" id="IPR000700">
    <property type="entry name" value="PAS-assoc_C"/>
</dbReference>
<dbReference type="PRINTS" id="PR00260">
    <property type="entry name" value="CHEMTRNSDUCR"/>
</dbReference>
<keyword evidence="1 3" id="KW-0807">Transducer</keyword>
<dbReference type="InterPro" id="IPR004090">
    <property type="entry name" value="Chemotax_Me-accpt_rcpt"/>
</dbReference>
<dbReference type="Gene3D" id="3.30.450.20">
    <property type="entry name" value="PAS domain"/>
    <property type="match status" value="4"/>
</dbReference>
<keyword evidence="4" id="KW-0175">Coiled coil</keyword>
<dbReference type="Gene3D" id="1.20.120.1530">
    <property type="match status" value="1"/>
</dbReference>
<feature type="domain" description="PAC" evidence="6">
    <location>
        <begin position="376"/>
        <end position="428"/>
    </location>
</feature>